<evidence type="ECO:0000313" key="5">
    <source>
        <dbReference type="Proteomes" id="UP000013781"/>
    </source>
</evidence>
<dbReference type="Pfam" id="PF13349">
    <property type="entry name" value="DUF4097"/>
    <property type="match status" value="1"/>
</dbReference>
<dbReference type="OrthoDB" id="2182780at2"/>
<evidence type="ECO:0000259" key="2">
    <source>
        <dbReference type="Pfam" id="PF13349"/>
    </source>
</evidence>
<feature type="domain" description="DUF4097" evidence="2">
    <location>
        <begin position="221"/>
        <end position="383"/>
    </location>
</feature>
<evidence type="ECO:0000313" key="6">
    <source>
        <dbReference type="Proteomes" id="UP000014157"/>
    </source>
</evidence>
<organism evidence="3 5">
    <name type="scientific">Enterococcus moraviensis ATCC BAA-383</name>
    <dbReference type="NCBI Taxonomy" id="1158609"/>
    <lineage>
        <taxon>Bacteria</taxon>
        <taxon>Bacillati</taxon>
        <taxon>Bacillota</taxon>
        <taxon>Bacilli</taxon>
        <taxon>Lactobacillales</taxon>
        <taxon>Enterococcaceae</taxon>
        <taxon>Enterococcus</taxon>
    </lineage>
</organism>
<proteinExistence type="predicted"/>
<evidence type="ECO:0000256" key="1">
    <source>
        <dbReference type="SAM" id="Phobius"/>
    </source>
</evidence>
<comment type="caution">
    <text evidence="3">The sequence shown here is derived from an EMBL/GenBank/DDBJ whole genome shotgun (WGS) entry which is preliminary data.</text>
</comment>
<feature type="transmembrane region" description="Helical" evidence="1">
    <location>
        <begin position="166"/>
        <end position="190"/>
    </location>
</feature>
<feature type="transmembrane region" description="Helical" evidence="1">
    <location>
        <begin position="134"/>
        <end position="154"/>
    </location>
</feature>
<evidence type="ECO:0000313" key="4">
    <source>
        <dbReference type="EMBL" id="EOT71823.1"/>
    </source>
</evidence>
<dbReference type="STRING" id="155617.RV09_GL002052"/>
<dbReference type="EMBL" id="ASWB01000002">
    <property type="protein sequence ID" value="EOT71823.1"/>
    <property type="molecule type" value="Genomic_DNA"/>
</dbReference>
<feature type="transmembrane region" description="Helical" evidence="1">
    <location>
        <begin position="104"/>
        <end position="128"/>
    </location>
</feature>
<gene>
    <name evidence="4" type="ORF">I586_01630</name>
    <name evidence="3" type="ORF">UAY_02271</name>
</gene>
<keyword evidence="1" id="KW-0812">Transmembrane</keyword>
<keyword evidence="1" id="KW-1133">Transmembrane helix</keyword>
<sequence>MKRIENFFEEMKSHFLESDIDSFNEIKEDLLEQIEIQLEEGKTEQEILTGLGAPETIAASFYEDKRLDKALKAETDIIAVEDVKKVYKKDRKLKRKKQLKKVKTVLYVLLTALTSILVIYLVGFALIYAVQEKFFAIGPISLAIFFICILYYLINSLKGKQVIHIQGIYLLSIISLVLSGGIFLSGHWYYEGKYYEEVFELNDLEKNEMSLLSEYPVEISTIPIGEGEVPKVEIEAYLKKTDQKNLVDRSDNKTTLLIGKKDGFSPLKKMKKNEVIFYLPQNAEFNDFSFTINHGTVMLSHIQAGKLSVEIDNGEINLNDIYSDNIEIQSEKADTMLSGFYADIKIDNKHGKSILKEGQGTIDVTSKTGLINLNDLTSKELKVSNEKGKNIVSSSMLDLLTVSNIEGISVIEKQIGDTTIKNINGKLVLTDIQGSLKLENKKGQVIISEKDPLDATIISDTGIVKWVQNYNSTVAFNVSSKSGKVSNDFENKKDASHKVSIKTESGDIRIIQKNGKYEQ</sequence>
<dbReference type="RefSeq" id="WP_010765638.1">
    <property type="nucleotide sequence ID" value="NZ_ASWB01000002.1"/>
</dbReference>
<reference evidence="4 6" key="2">
    <citation type="submission" date="2013-03" db="EMBL/GenBank/DDBJ databases">
        <title>The Genome Sequence of Enterococcus moraviensis BAA-383 (PacBio/Illumina hybrid assembly).</title>
        <authorList>
            <consortium name="The Broad Institute Genomics Platform"/>
            <consortium name="The Broad Institute Genome Sequencing Center for Infectious Disease"/>
            <person name="Earl A."/>
            <person name="Russ C."/>
            <person name="Gilmore M."/>
            <person name="Surin D."/>
            <person name="Walker B."/>
            <person name="Young S."/>
            <person name="Zeng Q."/>
            <person name="Gargeya S."/>
            <person name="Fitzgerald M."/>
            <person name="Haas B."/>
            <person name="Abouelleil A."/>
            <person name="Allen A.W."/>
            <person name="Alvarado L."/>
            <person name="Arachchi H.M."/>
            <person name="Berlin A.M."/>
            <person name="Chapman S.B."/>
            <person name="Gainer-Dewar J."/>
            <person name="Goldberg J."/>
            <person name="Griggs A."/>
            <person name="Gujja S."/>
            <person name="Hansen M."/>
            <person name="Howarth C."/>
            <person name="Imamovic A."/>
            <person name="Ireland A."/>
            <person name="Larimer J."/>
            <person name="McCowan C."/>
            <person name="Murphy C."/>
            <person name="Pearson M."/>
            <person name="Poon T.W."/>
            <person name="Priest M."/>
            <person name="Roberts A."/>
            <person name="Saif S."/>
            <person name="Shea T."/>
            <person name="Sisk P."/>
            <person name="Sykes S."/>
            <person name="Wortman J."/>
            <person name="Nusbaum C."/>
            <person name="Birren B."/>
        </authorList>
    </citation>
    <scope>NUCLEOTIDE SEQUENCE [LARGE SCALE GENOMIC DNA]</scope>
    <source>
        <strain evidence="4 6">ATCC BAA-383</strain>
    </source>
</reference>
<dbReference type="EMBL" id="AJAS01000016">
    <property type="protein sequence ID" value="EOH99002.1"/>
    <property type="molecule type" value="Genomic_DNA"/>
</dbReference>
<keyword evidence="1" id="KW-0472">Membrane</keyword>
<dbReference type="Proteomes" id="UP000014157">
    <property type="component" value="Unassembled WGS sequence"/>
</dbReference>
<protein>
    <recommendedName>
        <fullName evidence="2">DUF4097 domain-containing protein</fullName>
    </recommendedName>
</protein>
<dbReference type="eggNOG" id="COG3595">
    <property type="taxonomic scope" value="Bacteria"/>
</dbReference>
<name>R2QR64_9ENTE</name>
<dbReference type="HOGENOM" id="CLU_642117_0_0_9"/>
<reference evidence="3 5" key="1">
    <citation type="submission" date="2013-02" db="EMBL/GenBank/DDBJ databases">
        <title>The Genome Sequence of Enterococcus moraviensis BAA-383.</title>
        <authorList>
            <consortium name="The Broad Institute Genome Sequencing Platform"/>
            <consortium name="The Broad Institute Genome Sequencing Center for Infectious Disease"/>
            <person name="Earl A.M."/>
            <person name="Gilmore M.S."/>
            <person name="Lebreton F."/>
            <person name="Walker B."/>
            <person name="Young S.K."/>
            <person name="Zeng Q."/>
            <person name="Gargeya S."/>
            <person name="Fitzgerald M."/>
            <person name="Haas B."/>
            <person name="Abouelleil A."/>
            <person name="Alvarado L."/>
            <person name="Arachchi H.M."/>
            <person name="Berlin A.M."/>
            <person name="Chapman S.B."/>
            <person name="Dewar J."/>
            <person name="Goldberg J."/>
            <person name="Griggs A."/>
            <person name="Gujja S."/>
            <person name="Hansen M."/>
            <person name="Howarth C."/>
            <person name="Imamovic A."/>
            <person name="Larimer J."/>
            <person name="McCowan C."/>
            <person name="Murphy C."/>
            <person name="Neiman D."/>
            <person name="Pearson M."/>
            <person name="Priest M."/>
            <person name="Roberts A."/>
            <person name="Saif S."/>
            <person name="Shea T."/>
            <person name="Sisk P."/>
            <person name="Sykes S."/>
            <person name="Wortman J."/>
            <person name="Nusbaum C."/>
            <person name="Birren B."/>
        </authorList>
    </citation>
    <scope>NUCLEOTIDE SEQUENCE [LARGE SCALE GENOMIC DNA]</scope>
    <source>
        <strain evidence="3 5">ATCC BAA-383</strain>
    </source>
</reference>
<accession>R2QR64</accession>
<evidence type="ECO:0000313" key="3">
    <source>
        <dbReference type="EMBL" id="EOH99002.1"/>
    </source>
</evidence>
<dbReference type="InterPro" id="IPR025164">
    <property type="entry name" value="Toastrack_DUF4097"/>
</dbReference>
<keyword evidence="6" id="KW-1185">Reference proteome</keyword>
<dbReference type="PATRIC" id="fig|1158609.3.peg.2223"/>
<dbReference type="Proteomes" id="UP000013781">
    <property type="component" value="Unassembled WGS sequence"/>
</dbReference>
<dbReference type="AlphaFoldDB" id="R2QR64"/>